<evidence type="ECO:0000256" key="2">
    <source>
        <dbReference type="SAM" id="Phobius"/>
    </source>
</evidence>
<feature type="transmembrane region" description="Helical" evidence="2">
    <location>
        <begin position="47"/>
        <end position="65"/>
    </location>
</feature>
<keyword evidence="2" id="KW-0812">Transmembrane</keyword>
<keyword evidence="2" id="KW-1133">Transmembrane helix</keyword>
<reference evidence="4" key="1">
    <citation type="journal article" date="2019" name="Curr. Biol.">
        <title>Genome Sequence of Striga asiatica Provides Insight into the Evolution of Plant Parasitism.</title>
        <authorList>
            <person name="Yoshida S."/>
            <person name="Kim S."/>
            <person name="Wafula E.K."/>
            <person name="Tanskanen J."/>
            <person name="Kim Y.M."/>
            <person name="Honaas L."/>
            <person name="Yang Z."/>
            <person name="Spallek T."/>
            <person name="Conn C.E."/>
            <person name="Ichihashi Y."/>
            <person name="Cheong K."/>
            <person name="Cui S."/>
            <person name="Der J.P."/>
            <person name="Gundlach H."/>
            <person name="Jiao Y."/>
            <person name="Hori C."/>
            <person name="Ishida J.K."/>
            <person name="Kasahara H."/>
            <person name="Kiba T."/>
            <person name="Kim M.S."/>
            <person name="Koo N."/>
            <person name="Laohavisit A."/>
            <person name="Lee Y.H."/>
            <person name="Lumba S."/>
            <person name="McCourt P."/>
            <person name="Mortimer J.C."/>
            <person name="Mutuku J.M."/>
            <person name="Nomura T."/>
            <person name="Sasaki-Sekimoto Y."/>
            <person name="Seto Y."/>
            <person name="Wang Y."/>
            <person name="Wakatake T."/>
            <person name="Sakakibara H."/>
            <person name="Demura T."/>
            <person name="Yamaguchi S."/>
            <person name="Yoneyama K."/>
            <person name="Manabe R.I."/>
            <person name="Nelson D.C."/>
            <person name="Schulman A.H."/>
            <person name="Timko M.P."/>
            <person name="dePamphilis C.W."/>
            <person name="Choi D."/>
            <person name="Shirasu K."/>
        </authorList>
    </citation>
    <scope>NUCLEOTIDE SEQUENCE [LARGE SCALE GENOMIC DNA]</scope>
    <source>
        <strain evidence="4">cv. UVA1</strain>
    </source>
</reference>
<evidence type="ECO:0000256" key="1">
    <source>
        <dbReference type="SAM" id="MobiDB-lite"/>
    </source>
</evidence>
<proteinExistence type="predicted"/>
<accession>A0A5A7PZ61</accession>
<gene>
    <name evidence="3" type="ORF">STAS_14620</name>
</gene>
<evidence type="ECO:0000313" key="4">
    <source>
        <dbReference type="Proteomes" id="UP000325081"/>
    </source>
</evidence>
<feature type="region of interest" description="Disordered" evidence="1">
    <location>
        <begin position="126"/>
        <end position="153"/>
    </location>
</feature>
<comment type="caution">
    <text evidence="3">The sequence shown here is derived from an EMBL/GenBank/DDBJ whole genome shotgun (WGS) entry which is preliminary data.</text>
</comment>
<dbReference type="EMBL" id="BKCP01005461">
    <property type="protein sequence ID" value="GER38165.1"/>
    <property type="molecule type" value="Genomic_DNA"/>
</dbReference>
<keyword evidence="2" id="KW-0472">Membrane</keyword>
<keyword evidence="4" id="KW-1185">Reference proteome</keyword>
<organism evidence="3 4">
    <name type="scientific">Striga asiatica</name>
    <name type="common">Asiatic witchweed</name>
    <name type="synonym">Buchnera asiatica</name>
    <dbReference type="NCBI Taxonomy" id="4170"/>
    <lineage>
        <taxon>Eukaryota</taxon>
        <taxon>Viridiplantae</taxon>
        <taxon>Streptophyta</taxon>
        <taxon>Embryophyta</taxon>
        <taxon>Tracheophyta</taxon>
        <taxon>Spermatophyta</taxon>
        <taxon>Magnoliopsida</taxon>
        <taxon>eudicotyledons</taxon>
        <taxon>Gunneridae</taxon>
        <taxon>Pentapetalae</taxon>
        <taxon>asterids</taxon>
        <taxon>lamiids</taxon>
        <taxon>Lamiales</taxon>
        <taxon>Orobanchaceae</taxon>
        <taxon>Buchnereae</taxon>
        <taxon>Striga</taxon>
    </lineage>
</organism>
<protein>
    <submittedName>
        <fullName evidence="3">tRNA 2-thiocytidine biosynthesis protein TtcA</fullName>
    </submittedName>
</protein>
<evidence type="ECO:0000313" key="3">
    <source>
        <dbReference type="EMBL" id="GER38165.1"/>
    </source>
</evidence>
<sequence>MQQDYVLIGVPLLPQSTLRKRQVQLLYFRVDPAFASLLPSSSKSNCFIAFFYYALSLKLFLLVYLRHSFEVKQKADVHKFTKTAVRPFPYVPTKALEEEEADEYGSGGYAASPSLGEAARSIPKPLMPPLPTETHSTGEIAASSIPFLPGMSS</sequence>
<name>A0A5A7PZ61_STRAF</name>
<dbReference type="Proteomes" id="UP000325081">
    <property type="component" value="Unassembled WGS sequence"/>
</dbReference>
<dbReference type="AlphaFoldDB" id="A0A5A7PZ61"/>